<name>A0A2K3M6T8_TRIPR</name>
<evidence type="ECO:0000256" key="1">
    <source>
        <dbReference type="ARBA" id="ARBA00007727"/>
    </source>
</evidence>
<accession>A0A2K3M6T8</accession>
<protein>
    <recommendedName>
        <fullName evidence="2">Trichome birefringence-like C-terminal domain-containing protein</fullName>
    </recommendedName>
</protein>
<dbReference type="Pfam" id="PF13839">
    <property type="entry name" value="PC-Esterase"/>
    <property type="match status" value="1"/>
</dbReference>
<evidence type="ECO:0000259" key="2">
    <source>
        <dbReference type="Pfam" id="PF13839"/>
    </source>
</evidence>
<organism evidence="3 4">
    <name type="scientific">Trifolium pratense</name>
    <name type="common">Red clover</name>
    <dbReference type="NCBI Taxonomy" id="57577"/>
    <lineage>
        <taxon>Eukaryota</taxon>
        <taxon>Viridiplantae</taxon>
        <taxon>Streptophyta</taxon>
        <taxon>Embryophyta</taxon>
        <taxon>Tracheophyta</taxon>
        <taxon>Spermatophyta</taxon>
        <taxon>Magnoliopsida</taxon>
        <taxon>eudicotyledons</taxon>
        <taxon>Gunneridae</taxon>
        <taxon>Pentapetalae</taxon>
        <taxon>rosids</taxon>
        <taxon>fabids</taxon>
        <taxon>Fabales</taxon>
        <taxon>Fabaceae</taxon>
        <taxon>Papilionoideae</taxon>
        <taxon>50 kb inversion clade</taxon>
        <taxon>NPAAA clade</taxon>
        <taxon>Hologalegina</taxon>
        <taxon>IRL clade</taxon>
        <taxon>Trifolieae</taxon>
        <taxon>Trifolium</taxon>
    </lineage>
</organism>
<sequence>MEDQILIIFIGDGNQMNAIFQVQGIEKSNNRPNNELYLDHVDEKWAKDMDQMDMIVFSIGHWFLLQAIYHEGAWDKAGACPKTKPYRSEEKKVEGMDNEMRKVEVEEVENAKNKGNEFGRFRFEVLDITNLALLRPDGHP</sequence>
<dbReference type="InterPro" id="IPR026057">
    <property type="entry name" value="TBL_C"/>
</dbReference>
<proteinExistence type="inferred from homology"/>
<reference evidence="3 4" key="2">
    <citation type="journal article" date="2017" name="Front. Plant Sci.">
        <title>Gene Classification and Mining of Molecular Markers Useful in Red Clover (Trifolium pratense) Breeding.</title>
        <authorList>
            <person name="Istvanek J."/>
            <person name="Dluhosova J."/>
            <person name="Dluhos P."/>
            <person name="Patkova L."/>
            <person name="Nedelnik J."/>
            <person name="Repkova J."/>
        </authorList>
    </citation>
    <scope>NUCLEOTIDE SEQUENCE [LARGE SCALE GENOMIC DNA]</scope>
    <source>
        <strain evidence="4">cv. Tatra</strain>
        <tissue evidence="3">Young leaves</tissue>
    </source>
</reference>
<dbReference type="AlphaFoldDB" id="A0A2K3M6T8"/>
<feature type="domain" description="Trichome birefringence-like C-terminal" evidence="2">
    <location>
        <begin position="69"/>
        <end position="140"/>
    </location>
</feature>
<comment type="caution">
    <text evidence="3">The sequence shown here is derived from an EMBL/GenBank/DDBJ whole genome shotgun (WGS) entry which is preliminary data.</text>
</comment>
<reference evidence="3 4" key="1">
    <citation type="journal article" date="2014" name="Am. J. Bot.">
        <title>Genome assembly and annotation for red clover (Trifolium pratense; Fabaceae).</title>
        <authorList>
            <person name="Istvanek J."/>
            <person name="Jaros M."/>
            <person name="Krenek A."/>
            <person name="Repkova J."/>
        </authorList>
    </citation>
    <scope>NUCLEOTIDE SEQUENCE [LARGE SCALE GENOMIC DNA]</scope>
    <source>
        <strain evidence="4">cv. Tatra</strain>
        <tissue evidence="3">Young leaves</tissue>
    </source>
</reference>
<gene>
    <name evidence="3" type="ORF">L195_g042589</name>
</gene>
<dbReference type="GO" id="GO:0016740">
    <property type="term" value="F:transferase activity"/>
    <property type="evidence" value="ECO:0007669"/>
    <property type="project" value="InterPro"/>
</dbReference>
<dbReference type="EMBL" id="ASHM01051366">
    <property type="protein sequence ID" value="PNX86511.1"/>
    <property type="molecule type" value="Genomic_DNA"/>
</dbReference>
<dbReference type="Proteomes" id="UP000236291">
    <property type="component" value="Unassembled WGS sequence"/>
</dbReference>
<dbReference type="STRING" id="57577.A0A2K3M6T8"/>
<feature type="non-terminal residue" evidence="3">
    <location>
        <position position="140"/>
    </location>
</feature>
<comment type="similarity">
    <text evidence="1">Belongs to the PC-esterase family. TBL subfamily.</text>
</comment>
<evidence type="ECO:0000313" key="4">
    <source>
        <dbReference type="Proteomes" id="UP000236291"/>
    </source>
</evidence>
<evidence type="ECO:0000313" key="3">
    <source>
        <dbReference type="EMBL" id="PNX86511.1"/>
    </source>
</evidence>